<protein>
    <submittedName>
        <fullName evidence="2">Uncharacterized protein</fullName>
    </submittedName>
</protein>
<dbReference type="EMBL" id="LYVF01000137">
    <property type="protein sequence ID" value="OAT82237.1"/>
    <property type="molecule type" value="Genomic_DNA"/>
</dbReference>
<keyword evidence="3" id="KW-1185">Reference proteome</keyword>
<dbReference type="AlphaFoldDB" id="A0A1B7LF24"/>
<reference evidence="2 3" key="1">
    <citation type="submission" date="2016-04" db="EMBL/GenBank/DDBJ databases">
        <authorList>
            <person name="Evans L.H."/>
            <person name="Alamgir A."/>
            <person name="Owens N."/>
            <person name="Weber N.D."/>
            <person name="Virtaneva K."/>
            <person name="Barbian K."/>
            <person name="Babar A."/>
            <person name="Rosenke K."/>
        </authorList>
    </citation>
    <scope>NUCLEOTIDE SEQUENCE [LARGE SCALE GENOMIC DNA]</scope>
    <source>
        <strain evidence="2 3">LMa1</strain>
    </source>
</reference>
<name>A0A1B7LF24_9FIRM</name>
<comment type="caution">
    <text evidence="2">The sequence shown here is derived from an EMBL/GenBank/DDBJ whole genome shotgun (WGS) entry which is preliminary data.</text>
</comment>
<accession>A0A1B7LF24</accession>
<sequence length="65" mass="7097">MHRLRERIYPGKAMGPVLHPLRFRRPAAGVAEGTGGRETAKEARPPAGKREKQKIKGGLINGRLG</sequence>
<evidence type="ECO:0000313" key="3">
    <source>
        <dbReference type="Proteomes" id="UP000078532"/>
    </source>
</evidence>
<dbReference type="Proteomes" id="UP000078532">
    <property type="component" value="Unassembled WGS sequence"/>
</dbReference>
<organism evidence="2 3">
    <name type="scientific">Desulfotomaculum copahuensis</name>
    <dbReference type="NCBI Taxonomy" id="1838280"/>
    <lineage>
        <taxon>Bacteria</taxon>
        <taxon>Bacillati</taxon>
        <taxon>Bacillota</taxon>
        <taxon>Clostridia</taxon>
        <taxon>Eubacteriales</taxon>
        <taxon>Desulfotomaculaceae</taxon>
        <taxon>Desulfotomaculum</taxon>
    </lineage>
</organism>
<proteinExistence type="predicted"/>
<feature type="compositionally biased region" description="Basic and acidic residues" evidence="1">
    <location>
        <begin position="38"/>
        <end position="50"/>
    </location>
</feature>
<evidence type="ECO:0000313" key="2">
    <source>
        <dbReference type="EMBL" id="OAT82237.1"/>
    </source>
</evidence>
<evidence type="ECO:0000256" key="1">
    <source>
        <dbReference type="SAM" id="MobiDB-lite"/>
    </source>
</evidence>
<feature type="region of interest" description="Disordered" evidence="1">
    <location>
        <begin position="28"/>
        <end position="65"/>
    </location>
</feature>
<gene>
    <name evidence="2" type="ORF">A6M21_08695</name>
</gene>